<name>A0A6C0L1I9_9ZZZZ</name>
<dbReference type="InterPro" id="IPR010281">
    <property type="entry name" value="DUF885"/>
</dbReference>
<evidence type="ECO:0008006" key="2">
    <source>
        <dbReference type="Google" id="ProtNLM"/>
    </source>
</evidence>
<proteinExistence type="predicted"/>
<dbReference type="AlphaFoldDB" id="A0A6C0L1I9"/>
<accession>A0A6C0L1I9</accession>
<reference evidence="1" key="1">
    <citation type="journal article" date="2020" name="Nature">
        <title>Giant virus diversity and host interactions through global metagenomics.</title>
        <authorList>
            <person name="Schulz F."/>
            <person name="Roux S."/>
            <person name="Paez-Espino D."/>
            <person name="Jungbluth S."/>
            <person name="Walsh D.A."/>
            <person name="Denef V.J."/>
            <person name="McMahon K.D."/>
            <person name="Konstantinidis K.T."/>
            <person name="Eloe-Fadrosh E.A."/>
            <person name="Kyrpides N.C."/>
            <person name="Woyke T."/>
        </authorList>
    </citation>
    <scope>NUCLEOTIDE SEQUENCE</scope>
    <source>
        <strain evidence="1">GVMAG-S-ERX555907-94</strain>
    </source>
</reference>
<evidence type="ECO:0000313" key="1">
    <source>
        <dbReference type="EMBL" id="QHU23413.1"/>
    </source>
</evidence>
<dbReference type="Pfam" id="PF05960">
    <property type="entry name" value="DUF885"/>
    <property type="match status" value="1"/>
</dbReference>
<protein>
    <recommendedName>
        <fullName evidence="2">DUF885 domain-containing protein</fullName>
    </recommendedName>
</protein>
<dbReference type="PANTHER" id="PTHR33361:SF2">
    <property type="entry name" value="DUF885 DOMAIN-CONTAINING PROTEIN"/>
    <property type="match status" value="1"/>
</dbReference>
<dbReference type="PANTHER" id="PTHR33361">
    <property type="entry name" value="GLR0591 PROTEIN"/>
    <property type="match status" value="1"/>
</dbReference>
<sequence>MEVCDLLLDEYVNLNPTLNDFFMEEKWSKKRHVQPNIYSEDYYRKQLLIDKKFLRILENKETLTYYDRIIKDDLFRSVHYEEDYQIYMYMPINSLNNILIDYVNECSGNGYYTFKTNRDYTDFMKRLQSLKGITNEIIDKMKRGIRKKVTLYSGTVDLMIHTMNDIIKNKTYKHQKKASLTSKLNKAIDQNLVIQLKRLNEFLMNEYYEHCSQTMGLCSYSGGKKYYRSLVKDIAFNNSTPEQVHRLGHEELKRLLKIKKKIEKDIGVKDIDSHIKLNPKLYYQNKKDILDDLHKIRDRTIKDTQELFHMKLNKRQYYKIKEVPQSLGNHFAFYTPSDLKRKNVGTFYMNVSRPEKINKKELYVLAIHEGIPGHHYENEYQNMSKIPKYFKIALYPPYSEGWGLYCEGLGNYKDKYEHYFKNQYDIQRTLRLIIDTGIHYYGWSYTKCYETMKQYLQMDDMMIRNELLRYNDSPGQALSYKIGEKVIMDLRNRCVEKGISIQDFHTYILEMGPCPLKELVYHFDKWILS</sequence>
<organism evidence="1">
    <name type="scientific">viral metagenome</name>
    <dbReference type="NCBI Taxonomy" id="1070528"/>
    <lineage>
        <taxon>unclassified sequences</taxon>
        <taxon>metagenomes</taxon>
        <taxon>organismal metagenomes</taxon>
    </lineage>
</organism>
<dbReference type="EMBL" id="MN741028">
    <property type="protein sequence ID" value="QHU23413.1"/>
    <property type="molecule type" value="Genomic_DNA"/>
</dbReference>